<comment type="subcellular location">
    <subcellularLocation>
        <location evidence="4">Encapsulin nanocompartment</location>
    </subcellularLocation>
</comment>
<organism evidence="7 8">
    <name type="scientific">Defluviitoga tunisiensis</name>
    <dbReference type="NCBI Taxonomy" id="1006576"/>
    <lineage>
        <taxon>Bacteria</taxon>
        <taxon>Thermotogati</taxon>
        <taxon>Thermotogota</taxon>
        <taxon>Thermotogae</taxon>
        <taxon>Petrotogales</taxon>
        <taxon>Petrotogaceae</taxon>
        <taxon>Defluviitoga</taxon>
    </lineage>
</organism>
<dbReference type="Proteomes" id="UP000032809">
    <property type="component" value="Chromosome I"/>
</dbReference>
<evidence type="ECO:0000256" key="6">
    <source>
        <dbReference type="SAM" id="MobiDB-lite"/>
    </source>
</evidence>
<keyword evidence="2" id="KW-0479">Metal-binding</keyword>
<gene>
    <name evidence="7" type="ORF">DTL3_0003</name>
</gene>
<feature type="region of interest" description="Disordered" evidence="6">
    <location>
        <begin position="95"/>
        <end position="115"/>
    </location>
</feature>
<accession>A0A0C7NZC9</accession>
<keyword evidence="8" id="KW-1185">Reference proteome</keyword>
<dbReference type="Pfam" id="PF22277">
    <property type="entry name" value="EncFtn-like"/>
    <property type="match status" value="1"/>
</dbReference>
<dbReference type="GO" id="GO:0046872">
    <property type="term" value="F:metal ion binding"/>
    <property type="evidence" value="ECO:0007669"/>
    <property type="project" value="UniProtKB-KW"/>
</dbReference>
<evidence type="ECO:0000256" key="2">
    <source>
        <dbReference type="ARBA" id="ARBA00022723"/>
    </source>
</evidence>
<reference evidence="8" key="1">
    <citation type="submission" date="2014-11" db="EMBL/GenBank/DDBJ databases">
        <authorList>
            <person name="Wibberg D."/>
        </authorList>
    </citation>
    <scope>NUCLEOTIDE SEQUENCE [LARGE SCALE GENOMIC DNA]</scope>
    <source>
        <strain evidence="8">L3</strain>
    </source>
</reference>
<dbReference type="KEGG" id="dtn:DTL3_0003"/>
<dbReference type="GO" id="GO:0006879">
    <property type="term" value="P:intracellular iron ion homeostasis"/>
    <property type="evidence" value="ECO:0007669"/>
    <property type="project" value="UniProtKB-KW"/>
</dbReference>
<dbReference type="InterPro" id="IPR054581">
    <property type="entry name" value="EncFtn-like"/>
</dbReference>
<dbReference type="HOGENOM" id="CLU_161402_0_0_0"/>
<proteinExistence type="predicted"/>
<dbReference type="AlphaFoldDB" id="A0A0C7NZC9"/>
<evidence type="ECO:0000256" key="3">
    <source>
        <dbReference type="ARBA" id="ARBA00023004"/>
    </source>
</evidence>
<dbReference type="GO" id="GO:0004322">
    <property type="term" value="F:ferroxidase activity"/>
    <property type="evidence" value="ECO:0007669"/>
    <property type="project" value="InterPro"/>
</dbReference>
<keyword evidence="1" id="KW-0409">Iron storage</keyword>
<dbReference type="GO" id="GO:0140737">
    <property type="term" value="C:encapsulin nanocompartment"/>
    <property type="evidence" value="ECO:0007669"/>
    <property type="project" value="UniProtKB-SubCell"/>
</dbReference>
<evidence type="ECO:0000256" key="4">
    <source>
        <dbReference type="ARBA" id="ARBA00033738"/>
    </source>
</evidence>
<evidence type="ECO:0000256" key="5">
    <source>
        <dbReference type="ARBA" id="ARBA00033787"/>
    </source>
</evidence>
<evidence type="ECO:0000313" key="8">
    <source>
        <dbReference type="Proteomes" id="UP000032809"/>
    </source>
</evidence>
<protein>
    <submittedName>
        <fullName evidence="7">Ferritin-like protein</fullName>
    </submittedName>
</protein>
<keyword evidence="3" id="KW-0408">Iron</keyword>
<dbReference type="EMBL" id="LN824141">
    <property type="protein sequence ID" value="CEP77340.1"/>
    <property type="molecule type" value="Genomic_DNA"/>
</dbReference>
<dbReference type="InterPro" id="IPR009078">
    <property type="entry name" value="Ferritin-like_SF"/>
</dbReference>
<keyword evidence="5" id="KW-1284">Encapsulin nanocompartment</keyword>
<dbReference type="OrthoDB" id="9796238at2"/>
<dbReference type="STRING" id="1006576.DTL3_0003"/>
<evidence type="ECO:0000313" key="7">
    <source>
        <dbReference type="EMBL" id="CEP77340.1"/>
    </source>
</evidence>
<dbReference type="Gene3D" id="6.10.140.1960">
    <property type="match status" value="1"/>
</dbReference>
<sequence length="115" mass="13752">MQDYHQPYEELNQQDRSYVYALNSLKEEIEAIDWYNQRAAVSKDKTIKEIMEHNRDEEIEHAVMLIEWLRRNMAGWDEQLRKYLFTQESLIEVEEANSEDNNSGKGDLGLRKLTD</sequence>
<dbReference type="NCBIfam" id="TIGR04535">
    <property type="entry name" value="ferrit_encaps"/>
    <property type="match status" value="1"/>
</dbReference>
<dbReference type="CDD" id="cd00657">
    <property type="entry name" value="Ferritin_like"/>
    <property type="match status" value="1"/>
</dbReference>
<dbReference type="SUPFAM" id="SSF47240">
    <property type="entry name" value="Ferritin-like"/>
    <property type="match status" value="1"/>
</dbReference>
<name>A0A0C7NZC9_DEFTU</name>
<dbReference type="InterPro" id="IPR030907">
    <property type="entry name" value="Ferrit_encaps"/>
</dbReference>
<evidence type="ECO:0000256" key="1">
    <source>
        <dbReference type="ARBA" id="ARBA00022434"/>
    </source>
</evidence>
<dbReference type="RefSeq" id="WP_045086983.1">
    <property type="nucleotide sequence ID" value="NZ_LN824141.1"/>
</dbReference>
<dbReference type="PATRIC" id="fig|1006576.9.peg.3"/>